<organism evidence="1 2">
    <name type="scientific">Defluviicoccus vanus</name>
    <dbReference type="NCBI Taxonomy" id="111831"/>
    <lineage>
        <taxon>Bacteria</taxon>
        <taxon>Pseudomonadati</taxon>
        <taxon>Pseudomonadota</taxon>
        <taxon>Alphaproteobacteria</taxon>
        <taxon>Rhodospirillales</taxon>
        <taxon>Rhodospirillaceae</taxon>
        <taxon>Defluviicoccus</taxon>
    </lineage>
</organism>
<gene>
    <name evidence="1" type="ORF">HQ394_19395</name>
</gene>
<dbReference type="AlphaFoldDB" id="A0A7H1N711"/>
<dbReference type="RefSeq" id="WP_190263453.1">
    <property type="nucleotide sequence ID" value="NZ_CP053924.1"/>
</dbReference>
<dbReference type="Pfam" id="PF22284">
    <property type="entry name" value="DUF6961"/>
    <property type="match status" value="1"/>
</dbReference>
<name>A0A7H1N711_9PROT</name>
<sequence>MVSDLDIYRAAQVLIREHGADAPIHAAMRHDELFEAGDLNGVAVWKRILRALDALLSKQPTGGGQLH</sequence>
<reference evidence="1 2" key="1">
    <citation type="submission" date="2020-05" db="EMBL/GenBank/DDBJ databases">
        <title>Complete closed genome sequence of Defluviicoccus vanus.</title>
        <authorList>
            <person name="Bessarab I."/>
            <person name="Arumugam K."/>
            <person name="Maszenan A.M."/>
            <person name="Seviour R.J."/>
            <person name="Williams R.B."/>
        </authorList>
    </citation>
    <scope>NUCLEOTIDE SEQUENCE [LARGE SCALE GENOMIC DNA]</scope>
    <source>
        <strain evidence="1 2">Ben 114</strain>
        <plasmid evidence="1 2">unnamed</plasmid>
    </source>
</reference>
<dbReference type="Proteomes" id="UP000516369">
    <property type="component" value="Plasmid unnamed"/>
</dbReference>
<dbReference type="KEGG" id="dvn:HQ394_19395"/>
<dbReference type="InterPro" id="IPR054234">
    <property type="entry name" value="DUF6961"/>
</dbReference>
<geneLocation type="plasmid" evidence="1 2">
    <name>unnamed</name>
</geneLocation>
<evidence type="ECO:0000313" key="1">
    <source>
        <dbReference type="EMBL" id="QNT71497.1"/>
    </source>
</evidence>
<dbReference type="EMBL" id="CP053924">
    <property type="protein sequence ID" value="QNT71497.1"/>
    <property type="molecule type" value="Genomic_DNA"/>
</dbReference>
<protein>
    <submittedName>
        <fullName evidence="1">Uncharacterized protein</fullName>
    </submittedName>
</protein>
<evidence type="ECO:0000313" key="2">
    <source>
        <dbReference type="Proteomes" id="UP000516369"/>
    </source>
</evidence>
<proteinExistence type="predicted"/>
<accession>A0A7H1N711</accession>
<keyword evidence="1" id="KW-0614">Plasmid</keyword>
<keyword evidence="2" id="KW-1185">Reference proteome</keyword>